<dbReference type="Proteomes" id="UP001065298">
    <property type="component" value="Chromosome 5"/>
</dbReference>
<protein>
    <submittedName>
        <fullName evidence="1">Uncharacterized protein</fullName>
    </submittedName>
</protein>
<comment type="caution">
    <text evidence="1">The sequence shown here is derived from an EMBL/GenBank/DDBJ whole genome shotgun (WGS) entry which is preliminary data.</text>
</comment>
<gene>
    <name evidence="1" type="ORF">NCS57_00702400</name>
</gene>
<evidence type="ECO:0000313" key="2">
    <source>
        <dbReference type="Proteomes" id="UP001065298"/>
    </source>
</evidence>
<dbReference type="EMBL" id="CM046507">
    <property type="protein sequence ID" value="KAI8668892.1"/>
    <property type="molecule type" value="Genomic_DNA"/>
</dbReference>
<accession>A0ACC0QZ07</accession>
<evidence type="ECO:0000313" key="1">
    <source>
        <dbReference type="EMBL" id="KAI8668892.1"/>
    </source>
</evidence>
<organism evidence="1 2">
    <name type="scientific">Fusarium keratoplasticum</name>
    <dbReference type="NCBI Taxonomy" id="1328300"/>
    <lineage>
        <taxon>Eukaryota</taxon>
        <taxon>Fungi</taxon>
        <taxon>Dikarya</taxon>
        <taxon>Ascomycota</taxon>
        <taxon>Pezizomycotina</taxon>
        <taxon>Sordariomycetes</taxon>
        <taxon>Hypocreomycetidae</taxon>
        <taxon>Hypocreales</taxon>
        <taxon>Nectriaceae</taxon>
        <taxon>Fusarium</taxon>
        <taxon>Fusarium solani species complex</taxon>
    </lineage>
</organism>
<proteinExistence type="predicted"/>
<reference evidence="1" key="1">
    <citation type="submission" date="2022-06" db="EMBL/GenBank/DDBJ databases">
        <title>Fusarium solani species complex genomes reveal bases of compartmentalisation and animal pathogenesis.</title>
        <authorList>
            <person name="Tsai I.J."/>
        </authorList>
    </citation>
    <scope>NUCLEOTIDE SEQUENCE</scope>
    <source>
        <strain evidence="1">Fu6.1</strain>
    </source>
</reference>
<name>A0ACC0QZ07_9HYPO</name>
<sequence length="291" mass="30996">MRGNVLCLAFAASLAFEAVAQTTITVGVDDEDDSFSSVTTSATKSEDPRTCGYVDGDPDLPVTCSSSCAILSVSGRDSIHLGCCDDDQCDIRTTCIESGTPSGRATLVCTEESSSRCGTLTWPDLSGERYSCANIPVTLTVATKTTTETLTSSTRDIVDATTAAPDPDGGPGMGWEHDLSSRQRVGAGIGSGVIGGLLLIFFGIFGCWRGPEHPRTQRQDTEQSDVHLPGEKAATKRRVTNRVKMEETQPSASWTPSPVNIQSPQPLRPQPPYYSTSDIPGSSMGYRNPQY</sequence>
<keyword evidence="2" id="KW-1185">Reference proteome</keyword>